<organism evidence="1 2">
    <name type="scientific">Candidatus Magnetoglobus multicellularis str. Araruama</name>
    <dbReference type="NCBI Taxonomy" id="890399"/>
    <lineage>
        <taxon>Bacteria</taxon>
        <taxon>Pseudomonadati</taxon>
        <taxon>Thermodesulfobacteriota</taxon>
        <taxon>Desulfobacteria</taxon>
        <taxon>Desulfobacterales</taxon>
        <taxon>Desulfobacteraceae</taxon>
        <taxon>Candidatus Magnetoglobus</taxon>
    </lineage>
</organism>
<accession>A0A1V1PBI1</accession>
<comment type="caution">
    <text evidence="1">The sequence shown here is derived from an EMBL/GenBank/DDBJ whole genome shotgun (WGS) entry which is preliminary data.</text>
</comment>
<dbReference type="Pfam" id="PF10977">
    <property type="entry name" value="DUF2797"/>
    <property type="match status" value="1"/>
</dbReference>
<dbReference type="AlphaFoldDB" id="A0A1V1PBI1"/>
<protein>
    <submittedName>
        <fullName evidence="1">Uncharacterized protein</fullName>
    </submittedName>
</protein>
<dbReference type="EMBL" id="ATBP01000180">
    <property type="protein sequence ID" value="ETR72123.1"/>
    <property type="molecule type" value="Genomic_DNA"/>
</dbReference>
<dbReference type="InterPro" id="IPR021246">
    <property type="entry name" value="DUF2797"/>
</dbReference>
<proteinExistence type="predicted"/>
<reference evidence="2" key="1">
    <citation type="submission" date="2012-11" db="EMBL/GenBank/DDBJ databases">
        <authorList>
            <person name="Lucero-Rivera Y.E."/>
            <person name="Tovar-Ramirez D."/>
        </authorList>
    </citation>
    <scope>NUCLEOTIDE SEQUENCE [LARGE SCALE GENOMIC DNA]</scope>
    <source>
        <strain evidence="2">Araruama</strain>
    </source>
</reference>
<evidence type="ECO:0000313" key="2">
    <source>
        <dbReference type="Proteomes" id="UP000189670"/>
    </source>
</evidence>
<name>A0A1V1PBI1_9BACT</name>
<sequence>MKNKINFNETYVLAGYGFDNMNPYFLLDSISEDISERFKFSIQDQVFSLIRLKKRYCIGRYNIETFESTPCPDKATLSEKNNTCFHCFQSIGFNPAFYNMPSEKLSPQQQRYNKQPHNVYLAYFCLNTIKVGIAYHKRTLTRWCQQGARAATIIKKCSSAYEARNIESLISRTLNLPESFNNKKNENL</sequence>
<evidence type="ECO:0000313" key="1">
    <source>
        <dbReference type="EMBL" id="ETR72123.1"/>
    </source>
</evidence>
<gene>
    <name evidence="1" type="ORF">OMM_01947</name>
</gene>
<dbReference type="Proteomes" id="UP000189670">
    <property type="component" value="Unassembled WGS sequence"/>
</dbReference>